<sequence>LAQPSRFGIWKIRSLSRNSKSSQLPTLCSRRFQNRQSATVLHSPLMALLFSLATLITASTYDNSCSPQTKLYLLC</sequence>
<organism evidence="2">
    <name type="scientific">Hymenolepis diminuta</name>
    <name type="common">Rat tapeworm</name>
    <dbReference type="NCBI Taxonomy" id="6216"/>
    <lineage>
        <taxon>Eukaryota</taxon>
        <taxon>Metazoa</taxon>
        <taxon>Spiralia</taxon>
        <taxon>Lophotrochozoa</taxon>
        <taxon>Platyhelminthes</taxon>
        <taxon>Cestoda</taxon>
        <taxon>Eucestoda</taxon>
        <taxon>Cyclophyllidea</taxon>
        <taxon>Hymenolepididae</taxon>
        <taxon>Hymenolepis</taxon>
    </lineage>
</organism>
<reference evidence="2" key="1">
    <citation type="submission" date="2017-02" db="UniProtKB">
        <authorList>
            <consortium name="WormBaseParasite"/>
        </authorList>
    </citation>
    <scope>IDENTIFICATION</scope>
</reference>
<proteinExistence type="predicted"/>
<feature type="transmembrane region" description="Helical" evidence="1">
    <location>
        <begin position="40"/>
        <end position="61"/>
    </location>
</feature>
<evidence type="ECO:0000313" key="2">
    <source>
        <dbReference type="WBParaSite" id="HDID_0000576201-mRNA-1"/>
    </source>
</evidence>
<evidence type="ECO:0000256" key="1">
    <source>
        <dbReference type="SAM" id="Phobius"/>
    </source>
</evidence>
<keyword evidence="1" id="KW-0812">Transmembrane</keyword>
<dbReference type="WBParaSite" id="HDID_0000576201-mRNA-1">
    <property type="protein sequence ID" value="HDID_0000576201-mRNA-1"/>
    <property type="gene ID" value="HDID_0000576201"/>
</dbReference>
<name>A0A0R3SLE7_HYMDI</name>
<protein>
    <submittedName>
        <fullName evidence="2">Ovule protein</fullName>
    </submittedName>
</protein>
<keyword evidence="1" id="KW-0472">Membrane</keyword>
<accession>A0A0R3SLE7</accession>
<dbReference type="AlphaFoldDB" id="A0A0R3SLE7"/>
<keyword evidence="1" id="KW-1133">Transmembrane helix</keyword>